<dbReference type="PANTHER" id="PTHR30373">
    <property type="entry name" value="UPF0603 PROTEIN YGCG"/>
    <property type="match status" value="1"/>
</dbReference>
<protein>
    <submittedName>
        <fullName evidence="2">Beta-propeller domains of methanol dehydrogenase type</fullName>
    </submittedName>
</protein>
<dbReference type="Gene3D" id="3.10.310.50">
    <property type="match status" value="1"/>
</dbReference>
<evidence type="ECO:0000313" key="2">
    <source>
        <dbReference type="EMBL" id="VAW24092.1"/>
    </source>
</evidence>
<dbReference type="InterPro" id="IPR007621">
    <property type="entry name" value="TPM_dom"/>
</dbReference>
<dbReference type="PANTHER" id="PTHR30373:SF2">
    <property type="entry name" value="UPF0603 PROTEIN YGCG"/>
    <property type="match status" value="1"/>
</dbReference>
<dbReference type="Pfam" id="PF04536">
    <property type="entry name" value="TPM_phosphatase"/>
    <property type="match status" value="1"/>
</dbReference>
<proteinExistence type="predicted"/>
<dbReference type="AlphaFoldDB" id="A0A3B0UC31"/>
<feature type="non-terminal residue" evidence="2">
    <location>
        <position position="138"/>
    </location>
</feature>
<evidence type="ECO:0000259" key="1">
    <source>
        <dbReference type="Pfam" id="PF04536"/>
    </source>
</evidence>
<dbReference type="EMBL" id="UOEP01000204">
    <property type="protein sequence ID" value="VAW24092.1"/>
    <property type="molecule type" value="Genomic_DNA"/>
</dbReference>
<accession>A0A3B0UC31</accession>
<gene>
    <name evidence="2" type="ORF">MNBD_BACTEROID01-2748</name>
</gene>
<name>A0A3B0UC31_9ZZZZ</name>
<feature type="domain" description="TPM" evidence="1">
    <location>
        <begin position="33"/>
        <end position="135"/>
    </location>
</feature>
<sequence length="138" mass="15089">MRKIITSILITTLVLSGVFAQGIPDKPNPPRLVNDFASVLSKKEVNNLENALEAFARETSTQIVIVTVNSIEGDISDFAFKLGEKWGVGQKKDNNGVVIVLKPKRGNERGQVFVATGYGIEHLIPDAIANRDIVDNEM</sequence>
<organism evidence="2">
    <name type="scientific">hydrothermal vent metagenome</name>
    <dbReference type="NCBI Taxonomy" id="652676"/>
    <lineage>
        <taxon>unclassified sequences</taxon>
        <taxon>metagenomes</taxon>
        <taxon>ecological metagenomes</taxon>
    </lineage>
</organism>
<reference evidence="2" key="1">
    <citation type="submission" date="2018-06" db="EMBL/GenBank/DDBJ databases">
        <authorList>
            <person name="Zhirakovskaya E."/>
        </authorList>
    </citation>
    <scope>NUCLEOTIDE SEQUENCE</scope>
</reference>